<evidence type="ECO:0000313" key="6">
    <source>
        <dbReference type="Proteomes" id="UP000651852"/>
    </source>
</evidence>
<keyword evidence="2 3" id="KW-0732">Signal</keyword>
<protein>
    <submittedName>
        <fullName evidence="5">Transporter substrate-binding domain-containing protein</fullName>
    </submittedName>
</protein>
<dbReference type="RefSeq" id="WP_187520444.1">
    <property type="nucleotide sequence ID" value="NZ_JACONW010000006.1"/>
</dbReference>
<organism evidence="5 6">
    <name type="scientific">Pseudomonas folii</name>
    <dbReference type="NCBI Taxonomy" id="2762593"/>
    <lineage>
        <taxon>Bacteria</taxon>
        <taxon>Pseudomonadati</taxon>
        <taxon>Pseudomonadota</taxon>
        <taxon>Gammaproteobacteria</taxon>
        <taxon>Pseudomonadales</taxon>
        <taxon>Pseudomonadaceae</taxon>
        <taxon>Pseudomonas</taxon>
    </lineage>
</organism>
<dbReference type="Proteomes" id="UP000651852">
    <property type="component" value="Unassembled WGS sequence"/>
</dbReference>
<evidence type="ECO:0000256" key="3">
    <source>
        <dbReference type="SAM" id="SignalP"/>
    </source>
</evidence>
<evidence type="ECO:0000256" key="1">
    <source>
        <dbReference type="ARBA" id="ARBA00010333"/>
    </source>
</evidence>
<accession>A0ABR7AVD3</accession>
<keyword evidence="6" id="KW-1185">Reference proteome</keyword>
<feature type="chain" id="PRO_5046503658" evidence="3">
    <location>
        <begin position="28"/>
        <end position="390"/>
    </location>
</feature>
<proteinExistence type="inferred from homology"/>
<dbReference type="PANTHER" id="PTHR35936">
    <property type="entry name" value="MEMBRANE-BOUND LYTIC MUREIN TRANSGLYCOSYLASE F"/>
    <property type="match status" value="1"/>
</dbReference>
<feature type="domain" description="Solute-binding protein family 3/N-terminal" evidence="4">
    <location>
        <begin position="30"/>
        <end position="257"/>
    </location>
</feature>
<evidence type="ECO:0000256" key="2">
    <source>
        <dbReference type="ARBA" id="ARBA00022729"/>
    </source>
</evidence>
<dbReference type="InterPro" id="IPR001638">
    <property type="entry name" value="Solute-binding_3/MltF_N"/>
</dbReference>
<comment type="caution">
    <text evidence="5">The sequence shown here is derived from an EMBL/GenBank/DDBJ whole genome shotgun (WGS) entry which is preliminary data.</text>
</comment>
<evidence type="ECO:0000313" key="5">
    <source>
        <dbReference type="EMBL" id="MBC3948695.1"/>
    </source>
</evidence>
<dbReference type="CDD" id="cd00448">
    <property type="entry name" value="YjgF_YER057c_UK114_family"/>
    <property type="match status" value="1"/>
</dbReference>
<dbReference type="SUPFAM" id="SSF55298">
    <property type="entry name" value="YjgF-like"/>
    <property type="match status" value="1"/>
</dbReference>
<dbReference type="Gene3D" id="3.40.190.10">
    <property type="entry name" value="Periplasmic binding protein-like II"/>
    <property type="match status" value="2"/>
</dbReference>
<dbReference type="Pfam" id="PF00497">
    <property type="entry name" value="SBP_bac_3"/>
    <property type="match status" value="1"/>
</dbReference>
<name>A0ABR7AVD3_9PSED</name>
<dbReference type="Pfam" id="PF01042">
    <property type="entry name" value="Ribonuc_L-PSP"/>
    <property type="match status" value="1"/>
</dbReference>
<dbReference type="PANTHER" id="PTHR35936:SF13">
    <property type="entry name" value="HISTIDINE-BINDING PERIPLASMIC PROTEIN"/>
    <property type="match status" value="1"/>
</dbReference>
<gene>
    <name evidence="5" type="ORF">H8S59_02800</name>
</gene>
<dbReference type="InterPro" id="IPR035959">
    <property type="entry name" value="RutC-like_sf"/>
</dbReference>
<dbReference type="Gene3D" id="3.30.1330.40">
    <property type="entry name" value="RutC-like"/>
    <property type="match status" value="1"/>
</dbReference>
<evidence type="ECO:0000259" key="4">
    <source>
        <dbReference type="SMART" id="SM00062"/>
    </source>
</evidence>
<feature type="signal peptide" evidence="3">
    <location>
        <begin position="1"/>
        <end position="27"/>
    </location>
</feature>
<dbReference type="SUPFAM" id="SSF53850">
    <property type="entry name" value="Periplasmic binding protein-like II"/>
    <property type="match status" value="1"/>
</dbReference>
<comment type="similarity">
    <text evidence="1">Belongs to the bacterial solute-binding protein 3 family.</text>
</comment>
<dbReference type="InterPro" id="IPR006175">
    <property type="entry name" value="YjgF/YER057c/UK114"/>
</dbReference>
<dbReference type="SMART" id="SM00062">
    <property type="entry name" value="PBPb"/>
    <property type="match status" value="1"/>
</dbReference>
<dbReference type="EMBL" id="JACONW010000006">
    <property type="protein sequence ID" value="MBC3948695.1"/>
    <property type="molecule type" value="Genomic_DNA"/>
</dbReference>
<reference evidence="5 6" key="1">
    <citation type="submission" date="2020-08" db="EMBL/GenBank/DDBJ databases">
        <title>Putative novel bacterial strains isolated from necrotic wheat leaf tissues caused by Xanthomonas translucens.</title>
        <authorList>
            <person name="Tambong J.T."/>
        </authorList>
    </citation>
    <scope>NUCLEOTIDE SEQUENCE [LARGE SCALE GENOMIC DNA]</scope>
    <source>
        <strain evidence="5 6">DOAB 1069</strain>
    </source>
</reference>
<sequence length="390" mass="41662">MPTIKSKSAYSLILLAITGLLSLPALAVTEVRFGIEADVPPFESRNINGELVGLNIDLGNAICARMNVRCVWVDQPYATNIAALQAHAFDVIMPMTPTDARKQQVDFTDVMYPLSSRLVAAKGSLLEPTAAALKGKRIGVLKGTSREAFALAAWASKEVDVQSFGLNAELIGKLLTGELDATLQDSIEISEALLSKPEGSRFDFASPPITDPMLGSGVAMAVRKSDQTLKLKINEALATLKADGTQQAIVERYLAPMSNGMTNASSLQFMGAGAGKPFSQAVRAGDFLYLSGLLGDDANGHFPESTAAQTKAIMDNMRKILESNGSSLKDVVKCTVILANIKDFADMNKVYAGYFAADRFPARTTFEAGKLVANGKIEIECMAYVGHKAQ</sequence>